<keyword evidence="3 6" id="KW-0812">Transmembrane</keyword>
<dbReference type="EMBL" id="CP039350">
    <property type="protein sequence ID" value="QCD98379.1"/>
    <property type="molecule type" value="Genomic_DNA"/>
</dbReference>
<evidence type="ECO:0000313" key="10">
    <source>
        <dbReference type="Proteomes" id="UP000501690"/>
    </source>
</evidence>
<keyword evidence="4 6" id="KW-1133">Transmembrane helix</keyword>
<evidence type="ECO:0000256" key="6">
    <source>
        <dbReference type="RuleBase" id="RU363077"/>
    </source>
</evidence>
<evidence type="ECO:0000259" key="7">
    <source>
        <dbReference type="Pfam" id="PF00892"/>
    </source>
</evidence>
<feature type="transmembrane region" description="Helical" evidence="6">
    <location>
        <begin position="214"/>
        <end position="239"/>
    </location>
</feature>
<accession>A0A4D6MAF0</accession>
<dbReference type="GO" id="GO:0016020">
    <property type="term" value="C:membrane"/>
    <property type="evidence" value="ECO:0007669"/>
    <property type="project" value="UniProtKB-SubCell"/>
</dbReference>
<comment type="subcellular location">
    <subcellularLocation>
        <location evidence="1 6">Membrane</location>
        <topology evidence="1 6">Multi-pass membrane protein</topology>
    </subcellularLocation>
</comment>
<evidence type="ECO:0000256" key="3">
    <source>
        <dbReference type="ARBA" id="ARBA00022692"/>
    </source>
</evidence>
<evidence type="ECO:0000313" key="8">
    <source>
        <dbReference type="EMBL" id="QCD98379.1"/>
    </source>
</evidence>
<keyword evidence="10" id="KW-1185">Reference proteome</keyword>
<sequence length="311" mass="34503">MAMASGLVSVVLMIMVQLLIAVVNITSRLAIDSGMSPLILVTYRQFFATEDTSQVDKGAYVSDITIVLDRIYRKPDAILCGAKIFNPYNCMCSVQYAASFHFYPGSYLQTRESRNQAEVWASKGIRDNIVWQSSIHWRYAEKIEGTTASGSGNMFVGPLFLIGSTLVWALWFIIQKFPAPYTSTGLMCFLASFQCMFIALCFDHSASAWSLHDAMRLSAALYAGIMATGLSYSLMSWAIERKGPLYVSVFIPLQLVLTAVLSWALLREKLYVGTALGSLLIVLGLYTLLWGKSEEVSTEDGNERSNEGFEE</sequence>
<feature type="transmembrane region" description="Helical" evidence="6">
    <location>
        <begin position="180"/>
        <end position="202"/>
    </location>
</feature>
<evidence type="ECO:0000256" key="2">
    <source>
        <dbReference type="ARBA" id="ARBA00007635"/>
    </source>
</evidence>
<organism evidence="8 10">
    <name type="scientific">Vigna unguiculata</name>
    <name type="common">Cowpea</name>
    <dbReference type="NCBI Taxonomy" id="3917"/>
    <lineage>
        <taxon>Eukaryota</taxon>
        <taxon>Viridiplantae</taxon>
        <taxon>Streptophyta</taxon>
        <taxon>Embryophyta</taxon>
        <taxon>Tracheophyta</taxon>
        <taxon>Spermatophyta</taxon>
        <taxon>Magnoliopsida</taxon>
        <taxon>eudicotyledons</taxon>
        <taxon>Gunneridae</taxon>
        <taxon>Pentapetalae</taxon>
        <taxon>rosids</taxon>
        <taxon>fabids</taxon>
        <taxon>Fabales</taxon>
        <taxon>Fabaceae</taxon>
        <taxon>Papilionoideae</taxon>
        <taxon>50 kb inversion clade</taxon>
        <taxon>NPAAA clade</taxon>
        <taxon>indigoferoid/millettioid clade</taxon>
        <taxon>Phaseoleae</taxon>
        <taxon>Vigna</taxon>
    </lineage>
</organism>
<dbReference type="InterPro" id="IPR000620">
    <property type="entry name" value="EamA_dom"/>
</dbReference>
<feature type="domain" description="EamA" evidence="7">
    <location>
        <begin position="157"/>
        <end position="289"/>
    </location>
</feature>
<feature type="transmembrane region" description="Helical" evidence="6">
    <location>
        <begin position="270"/>
        <end position="289"/>
    </location>
</feature>
<dbReference type="GO" id="GO:0022857">
    <property type="term" value="F:transmembrane transporter activity"/>
    <property type="evidence" value="ECO:0007669"/>
    <property type="project" value="InterPro"/>
</dbReference>
<reference evidence="8 10" key="1">
    <citation type="submission" date="2019-04" db="EMBL/GenBank/DDBJ databases">
        <title>An improved genome assembly and genetic linkage map for asparagus bean, Vigna unguiculata ssp. sesquipedialis.</title>
        <authorList>
            <person name="Xia Q."/>
            <person name="Zhang R."/>
            <person name="Dong Y."/>
        </authorList>
    </citation>
    <scope>NUCLEOTIDE SEQUENCE [LARGE SCALE GENOMIC DNA]</scope>
    <source>
        <tissue evidence="8">Leaf</tissue>
    </source>
</reference>
<evidence type="ECO:0000256" key="1">
    <source>
        <dbReference type="ARBA" id="ARBA00004141"/>
    </source>
</evidence>
<evidence type="ECO:0000313" key="9">
    <source>
        <dbReference type="EMBL" id="QCD98380.1"/>
    </source>
</evidence>
<dbReference type="InterPro" id="IPR030184">
    <property type="entry name" value="WAT1-related"/>
</dbReference>
<feature type="transmembrane region" description="Helical" evidence="6">
    <location>
        <begin position="6"/>
        <end position="26"/>
    </location>
</feature>
<dbReference type="AlphaFoldDB" id="A0A4D6MAF0"/>
<dbReference type="Proteomes" id="UP000501690">
    <property type="component" value="Linkage Group LG6"/>
</dbReference>
<keyword evidence="5 6" id="KW-0472">Membrane</keyword>
<dbReference type="InterPro" id="IPR037185">
    <property type="entry name" value="EmrE-like"/>
</dbReference>
<proteinExistence type="inferred from homology"/>
<dbReference type="PANTHER" id="PTHR31218">
    <property type="entry name" value="WAT1-RELATED PROTEIN"/>
    <property type="match status" value="1"/>
</dbReference>
<dbReference type="Pfam" id="PF00892">
    <property type="entry name" value="EamA"/>
    <property type="match status" value="1"/>
</dbReference>
<gene>
    <name evidence="8" type="ORF">DEO72_LG6g3099</name>
    <name evidence="9" type="ORF">DEO72_LG6g3100</name>
</gene>
<feature type="transmembrane region" description="Helical" evidence="6">
    <location>
        <begin position="245"/>
        <end position="265"/>
    </location>
</feature>
<evidence type="ECO:0000256" key="5">
    <source>
        <dbReference type="ARBA" id="ARBA00023136"/>
    </source>
</evidence>
<comment type="similarity">
    <text evidence="2 6">Belongs to the drug/metabolite transporter (DMT) superfamily. Plant drug/metabolite exporter (P-DME) (TC 2.A.7.4) family.</text>
</comment>
<protein>
    <recommendedName>
        <fullName evidence="6">WAT1-related protein</fullName>
    </recommendedName>
</protein>
<evidence type="ECO:0000256" key="4">
    <source>
        <dbReference type="ARBA" id="ARBA00022989"/>
    </source>
</evidence>
<dbReference type="SUPFAM" id="SSF103481">
    <property type="entry name" value="Multidrug resistance efflux transporter EmrE"/>
    <property type="match status" value="1"/>
</dbReference>
<name>A0A4D6MAF0_VIGUN</name>
<feature type="transmembrane region" description="Helical" evidence="6">
    <location>
        <begin position="155"/>
        <end position="174"/>
    </location>
</feature>
<dbReference type="EMBL" id="CP039350">
    <property type="protein sequence ID" value="QCD98380.1"/>
    <property type="molecule type" value="Genomic_DNA"/>
</dbReference>